<dbReference type="RefSeq" id="WP_145844450.1">
    <property type="nucleotide sequence ID" value="NZ_CP042239.1"/>
</dbReference>
<keyword evidence="3" id="KW-1185">Reference proteome</keyword>
<dbReference type="PROSITE" id="PS51257">
    <property type="entry name" value="PROKAR_LIPOPROTEIN"/>
    <property type="match status" value="1"/>
</dbReference>
<reference evidence="2 3" key="1">
    <citation type="submission" date="2019-07" db="EMBL/GenBank/DDBJ databases">
        <title>Sphingomonas alkalisoli sp. nov., isolated from rhizosphere soil of Suaedae salsa.</title>
        <authorList>
            <person name="Zhang H."/>
            <person name="Xu L."/>
            <person name="Zhang J.-X."/>
            <person name="Sun J.-Q."/>
        </authorList>
    </citation>
    <scope>NUCLEOTIDE SEQUENCE [LARGE SCALE GENOMIC DNA]</scope>
    <source>
        <strain evidence="2 3">XS-10</strain>
    </source>
</reference>
<proteinExistence type="predicted"/>
<dbReference type="EMBL" id="CP042239">
    <property type="protein sequence ID" value="QDX24831.1"/>
    <property type="molecule type" value="Genomic_DNA"/>
</dbReference>
<organism evidence="2 3">
    <name type="scientific">Sphingomonas suaedae</name>
    <dbReference type="NCBI Taxonomy" id="2599297"/>
    <lineage>
        <taxon>Bacteria</taxon>
        <taxon>Pseudomonadati</taxon>
        <taxon>Pseudomonadota</taxon>
        <taxon>Alphaproteobacteria</taxon>
        <taxon>Sphingomonadales</taxon>
        <taxon>Sphingomonadaceae</taxon>
        <taxon>Sphingomonas</taxon>
    </lineage>
</organism>
<keyword evidence="1" id="KW-0732">Signal</keyword>
<evidence type="ECO:0000313" key="3">
    <source>
        <dbReference type="Proteomes" id="UP000318055"/>
    </source>
</evidence>
<evidence type="ECO:0000256" key="1">
    <source>
        <dbReference type="SAM" id="SignalP"/>
    </source>
</evidence>
<dbReference type="Proteomes" id="UP000318055">
    <property type="component" value="Chromosome"/>
</dbReference>
<dbReference type="OrthoDB" id="7206605at2"/>
<dbReference type="AlphaFoldDB" id="A0A518RBU5"/>
<dbReference type="KEGG" id="ssua:FPZ54_01460"/>
<sequence>MKRDRLNHIGISLAGSLMLLAGCQQASESGNTTAPTPSATPTATGVRALPETEQLKLAFRAAYGQDDAAQVREGDSDVITVKPGRLVWIGETAALLSPGANASDCHACSGALAIAYLKPRGDGFAVTGKWPTLVSGSGWGAEPEWRLTDEFTDNPAIYVESGWSGQGYSCGGASITELKPDAPVQSERIWLSSSNEGAVDETSGKTFGGEPLSKLDGKIVDIVKGKSFAVQVSGTATFVERYEYRGGKFVPLQKESRLSC</sequence>
<evidence type="ECO:0000313" key="2">
    <source>
        <dbReference type="EMBL" id="QDX24831.1"/>
    </source>
</evidence>
<evidence type="ECO:0008006" key="4">
    <source>
        <dbReference type="Google" id="ProtNLM"/>
    </source>
</evidence>
<feature type="signal peptide" evidence="1">
    <location>
        <begin position="1"/>
        <end position="26"/>
    </location>
</feature>
<accession>A0A518RBU5</accession>
<protein>
    <recommendedName>
        <fullName evidence="4">Lipoprotein</fullName>
    </recommendedName>
</protein>
<gene>
    <name evidence="2" type="ORF">FPZ54_01460</name>
</gene>
<feature type="chain" id="PRO_5022037925" description="Lipoprotein" evidence="1">
    <location>
        <begin position="27"/>
        <end position="260"/>
    </location>
</feature>
<name>A0A518RBU5_9SPHN</name>